<dbReference type="GO" id="GO:0006226">
    <property type="term" value="P:dUMP biosynthetic process"/>
    <property type="evidence" value="ECO:0007669"/>
    <property type="project" value="InterPro"/>
</dbReference>
<evidence type="ECO:0000256" key="4">
    <source>
        <dbReference type="ARBA" id="ARBA00023080"/>
    </source>
</evidence>
<keyword evidence="8" id="KW-1185">Reference proteome</keyword>
<evidence type="ECO:0000256" key="2">
    <source>
        <dbReference type="ARBA" id="ARBA00012379"/>
    </source>
</evidence>
<dbReference type="PANTHER" id="PTHR11241:SF0">
    <property type="entry name" value="DEOXYURIDINE 5'-TRIPHOSPHATE NUCLEOTIDOHYDROLASE"/>
    <property type="match status" value="1"/>
</dbReference>
<dbReference type="InterPro" id="IPR008181">
    <property type="entry name" value="dUTPase"/>
</dbReference>
<comment type="catalytic activity">
    <reaction evidence="5">
        <text>dUTP + H2O = dUMP + diphosphate + H(+)</text>
        <dbReference type="Rhea" id="RHEA:10248"/>
        <dbReference type="ChEBI" id="CHEBI:15377"/>
        <dbReference type="ChEBI" id="CHEBI:15378"/>
        <dbReference type="ChEBI" id="CHEBI:33019"/>
        <dbReference type="ChEBI" id="CHEBI:61555"/>
        <dbReference type="ChEBI" id="CHEBI:246422"/>
        <dbReference type="EC" id="3.6.1.23"/>
    </reaction>
</comment>
<dbReference type="InterPro" id="IPR029054">
    <property type="entry name" value="dUTPase-like"/>
</dbReference>
<dbReference type="GO" id="GO:0046081">
    <property type="term" value="P:dUTP catabolic process"/>
    <property type="evidence" value="ECO:0007669"/>
    <property type="project" value="InterPro"/>
</dbReference>
<accession>A0A0R1HI28</accession>
<dbReference type="RefSeq" id="WP_057974222.1">
    <property type="nucleotide sequence ID" value="NZ_AZDI01000005.1"/>
</dbReference>
<evidence type="ECO:0000256" key="5">
    <source>
        <dbReference type="ARBA" id="ARBA00047686"/>
    </source>
</evidence>
<dbReference type="OrthoDB" id="9809956at2"/>
<dbReference type="PATRIC" id="fig|1423719.4.peg.1184"/>
<reference evidence="7 8" key="1">
    <citation type="journal article" date="2015" name="Genome Announc.">
        <title>Expanding the biotechnology potential of lactobacilli through comparative genomics of 213 strains and associated genera.</title>
        <authorList>
            <person name="Sun Z."/>
            <person name="Harris H.M."/>
            <person name="McCann A."/>
            <person name="Guo C."/>
            <person name="Argimon S."/>
            <person name="Zhang W."/>
            <person name="Yang X."/>
            <person name="Jeffery I.B."/>
            <person name="Cooney J.C."/>
            <person name="Kagawa T.F."/>
            <person name="Liu W."/>
            <person name="Song Y."/>
            <person name="Salvetti E."/>
            <person name="Wrobel A."/>
            <person name="Rasinkangas P."/>
            <person name="Parkhill J."/>
            <person name="Rea M.C."/>
            <person name="O'Sullivan O."/>
            <person name="Ritari J."/>
            <person name="Douillard F.P."/>
            <person name="Paul Ross R."/>
            <person name="Yang R."/>
            <person name="Briner A.E."/>
            <person name="Felis G.E."/>
            <person name="de Vos W.M."/>
            <person name="Barrangou R."/>
            <person name="Klaenhammer T.R."/>
            <person name="Caufield P.W."/>
            <person name="Cui Y."/>
            <person name="Zhang H."/>
            <person name="O'Toole P.W."/>
        </authorList>
    </citation>
    <scope>NUCLEOTIDE SEQUENCE [LARGE SCALE GENOMIC DNA]</scope>
    <source>
        <strain evidence="7 8">DSM 15638</strain>
    </source>
</reference>
<dbReference type="AlphaFoldDB" id="A0A0R1HI28"/>
<dbReference type="GO" id="GO:0000287">
    <property type="term" value="F:magnesium ion binding"/>
    <property type="evidence" value="ECO:0007669"/>
    <property type="project" value="InterPro"/>
</dbReference>
<dbReference type="SUPFAM" id="SSF51283">
    <property type="entry name" value="dUTPase-like"/>
    <property type="match status" value="1"/>
</dbReference>
<dbReference type="EC" id="3.6.1.23" evidence="2"/>
<dbReference type="InterPro" id="IPR036157">
    <property type="entry name" value="dUTPase-like_sf"/>
</dbReference>
<evidence type="ECO:0000256" key="1">
    <source>
        <dbReference type="ARBA" id="ARBA00006581"/>
    </source>
</evidence>
<evidence type="ECO:0000259" key="6">
    <source>
        <dbReference type="Pfam" id="PF00692"/>
    </source>
</evidence>
<dbReference type="InterPro" id="IPR033704">
    <property type="entry name" value="dUTPase_trimeric"/>
</dbReference>
<organism evidence="7 8">
    <name type="scientific">Dellaglioa algida DSM 15638</name>
    <dbReference type="NCBI Taxonomy" id="1423719"/>
    <lineage>
        <taxon>Bacteria</taxon>
        <taxon>Bacillati</taxon>
        <taxon>Bacillota</taxon>
        <taxon>Bacilli</taxon>
        <taxon>Lactobacillales</taxon>
        <taxon>Lactobacillaceae</taxon>
        <taxon>Dellaglioa</taxon>
    </lineage>
</organism>
<proteinExistence type="inferred from homology"/>
<protein>
    <recommendedName>
        <fullName evidence="2">dUTP diphosphatase</fullName>
        <ecNumber evidence="2">3.6.1.23</ecNumber>
    </recommendedName>
</protein>
<keyword evidence="4" id="KW-0546">Nucleotide metabolism</keyword>
<name>A0A0R1HI28_9LACO</name>
<dbReference type="Proteomes" id="UP000051450">
    <property type="component" value="Unassembled WGS sequence"/>
</dbReference>
<dbReference type="GO" id="GO:0004170">
    <property type="term" value="F:dUTP diphosphatase activity"/>
    <property type="evidence" value="ECO:0007669"/>
    <property type="project" value="UniProtKB-EC"/>
</dbReference>
<dbReference type="STRING" id="1423719.FC66_GL001163"/>
<comment type="caution">
    <text evidence="7">The sequence shown here is derived from an EMBL/GenBank/DDBJ whole genome shotgun (WGS) entry which is preliminary data.</text>
</comment>
<gene>
    <name evidence="7" type="ORF">FC66_GL001163</name>
</gene>
<dbReference type="CDD" id="cd07557">
    <property type="entry name" value="trimeric_dUTPase"/>
    <property type="match status" value="1"/>
</dbReference>
<feature type="domain" description="dUTPase-like" evidence="6">
    <location>
        <begin position="73"/>
        <end position="177"/>
    </location>
</feature>
<dbReference type="PANTHER" id="PTHR11241">
    <property type="entry name" value="DEOXYURIDINE 5'-TRIPHOSPHATE NUCLEOTIDOHYDROLASE"/>
    <property type="match status" value="1"/>
</dbReference>
<evidence type="ECO:0000313" key="7">
    <source>
        <dbReference type="EMBL" id="KRK45704.1"/>
    </source>
</evidence>
<comment type="similarity">
    <text evidence="1">Belongs to the dUTPase family.</text>
</comment>
<sequence>MKTRGFEIVTKYADDVSLPVRSTKSSAGYDLAAAEDFVLPSIWKSGFLKVLWLIRHGKTVNENELTQANKILKPYLIPTGIKAYMQDNEFLLLANRSSSPLKRGLILPNGIGVIDSDYYNNQNNEGEIFIQIVNFSLKDQVVKKGDRVGQGIFMPFLTVDDEKVTSSKRVGGFGSSGK</sequence>
<keyword evidence="3" id="KW-0378">Hydrolase</keyword>
<dbReference type="Pfam" id="PF00692">
    <property type="entry name" value="dUTPase"/>
    <property type="match status" value="1"/>
</dbReference>
<evidence type="ECO:0000313" key="8">
    <source>
        <dbReference type="Proteomes" id="UP000051450"/>
    </source>
</evidence>
<dbReference type="Gene3D" id="2.70.40.10">
    <property type="match status" value="1"/>
</dbReference>
<evidence type="ECO:0000256" key="3">
    <source>
        <dbReference type="ARBA" id="ARBA00022801"/>
    </source>
</evidence>
<dbReference type="EMBL" id="AZDI01000005">
    <property type="protein sequence ID" value="KRK45704.1"/>
    <property type="molecule type" value="Genomic_DNA"/>
</dbReference>